<sequence length="1019" mass="111998">MQPYAEIAVRNGYILELLEPSTPWRYQESQLARRNVHGVTRKQIENMLARFEKNLTGKLLLTKLKLKYSAGNRPPQPAVCAPLPPQIKQKTKTKTKPQPPAAVPPEVKPKRRKKKPKAANVQLQASQRPIQPAQNASLMDTLALFLAKKVLEEGQILDPEVADSCLSNGITIGDALLPKKQDVSETTNRPGAASTRTPHVSISSEGSAVNTCGGSSDDDSSEDESEKEVEREKDDNDAAVETQELGEWQVSDSEWLYQSDDGREEEELNGADIPEPVTNGVQCWEYILVMDDSKWMYQKHHPEVQDTGVQDNPETATEQMEGLLINLAADSTDFSGSKVDIPVEVEESAREKTSAENLLIDIFSTVEASLEGGVQELLSPVNAPAVTQSMTRQTDSDDNIASHPFSLDEFDQWLCSLPTESGIEAIHWPAPSSEKSKAMSDIVEPIREEPVKMEVTAAEDVNAKTGELCPLGLQIYPLLVSSNEEKLMPESSEENHVRETALASGIVPQTGNSTLPAEDPEVHPPVLEDTGPELAPSPGTHQPCPQPADRESNEDEYYRTACSEEGSSSGGEVVPVKENRTDLLILASCKAAPTYDFLTWVTKSNEEGPCEQRDSRHNSEEQVETKPEVCGSKEQRVPRRVIGRKLNHSSDVEVLDAETLPPEVQAWGTVPEPAVSWENKDIQQGECKSSQGPQPQRSIFASEEVMQNSLKNRLTDEVQKINLSNAGGEDSDVTGDAASRAVTDTSSNTHYKDFILISQLNRSRGTPQPMEGIRIVTGRNCNINEGFDPLKHFDRAMPVKLTLDKSSMATLEDDDFAAAVLASSQQTTTERDHNFAKLLAMFPSAPQDGMKEIFEKCNGDLNWTADLLLESELEQFAHMSPDGQDTEGPVDQRQSPQVFDVSHAEPLGPPPEAADEPRCNLRARKSWRNENGSMTHVSEEALPLEECVASSDASYSEDTLRMKKLRHGELLDMGEVTTKPRHSPPNSSQITKESALGAIGFPRTRTPSPQFGDATDIQS</sequence>
<feature type="region of interest" description="Disordered" evidence="1">
    <location>
        <begin position="971"/>
        <end position="1019"/>
    </location>
</feature>
<dbReference type="CDD" id="cd14279">
    <property type="entry name" value="CUE"/>
    <property type="match status" value="1"/>
</dbReference>
<evidence type="ECO:0000313" key="3">
    <source>
        <dbReference type="Proteomes" id="UP000235965"/>
    </source>
</evidence>
<comment type="caution">
    <text evidence="2">The sequence shown here is derived from an EMBL/GenBank/DDBJ whole genome shotgun (WGS) entry which is preliminary data.</text>
</comment>
<feature type="region of interest" description="Disordered" evidence="1">
    <location>
        <begin position="606"/>
        <end position="632"/>
    </location>
</feature>
<dbReference type="AlphaFoldDB" id="A0A2J7QQ09"/>
<feature type="non-terminal residue" evidence="2">
    <location>
        <position position="1019"/>
    </location>
</feature>
<dbReference type="PANTHER" id="PTHR46535">
    <property type="entry name" value="NEDD4-BINDING PROTEIN 2"/>
    <property type="match status" value="1"/>
</dbReference>
<organism evidence="2 3">
    <name type="scientific">Cryptotermes secundus</name>
    <dbReference type="NCBI Taxonomy" id="105785"/>
    <lineage>
        <taxon>Eukaryota</taxon>
        <taxon>Metazoa</taxon>
        <taxon>Ecdysozoa</taxon>
        <taxon>Arthropoda</taxon>
        <taxon>Hexapoda</taxon>
        <taxon>Insecta</taxon>
        <taxon>Pterygota</taxon>
        <taxon>Neoptera</taxon>
        <taxon>Polyneoptera</taxon>
        <taxon>Dictyoptera</taxon>
        <taxon>Blattodea</taxon>
        <taxon>Blattoidea</taxon>
        <taxon>Termitoidae</taxon>
        <taxon>Kalotermitidae</taxon>
        <taxon>Cryptotermitinae</taxon>
        <taxon>Cryptotermes</taxon>
    </lineage>
</organism>
<name>A0A2J7QQ09_9NEOP</name>
<evidence type="ECO:0000256" key="1">
    <source>
        <dbReference type="SAM" id="MobiDB-lite"/>
    </source>
</evidence>
<dbReference type="Proteomes" id="UP000235965">
    <property type="component" value="Unassembled WGS sequence"/>
</dbReference>
<proteinExistence type="predicted"/>
<dbReference type="OrthoDB" id="3231855at2759"/>
<feature type="region of interest" description="Disordered" evidence="1">
    <location>
        <begin position="89"/>
        <end position="129"/>
    </location>
</feature>
<keyword evidence="3" id="KW-1185">Reference proteome</keyword>
<evidence type="ECO:0000313" key="2">
    <source>
        <dbReference type="EMBL" id="PNF30666.1"/>
    </source>
</evidence>
<gene>
    <name evidence="2" type="ORF">B7P43_G06102</name>
</gene>
<feature type="region of interest" description="Disordered" evidence="1">
    <location>
        <begin position="181"/>
        <end position="254"/>
    </location>
</feature>
<dbReference type="PANTHER" id="PTHR46535:SF1">
    <property type="entry name" value="NEDD4-BINDING PROTEIN 2"/>
    <property type="match status" value="1"/>
</dbReference>
<accession>A0A2J7QQ09</accession>
<reference evidence="2 3" key="1">
    <citation type="submission" date="2017-12" db="EMBL/GenBank/DDBJ databases">
        <title>Hemimetabolous genomes reveal molecular basis of termite eusociality.</title>
        <authorList>
            <person name="Harrison M.C."/>
            <person name="Jongepier E."/>
            <person name="Robertson H.M."/>
            <person name="Arning N."/>
            <person name="Bitard-Feildel T."/>
            <person name="Chao H."/>
            <person name="Childers C.P."/>
            <person name="Dinh H."/>
            <person name="Doddapaneni H."/>
            <person name="Dugan S."/>
            <person name="Gowin J."/>
            <person name="Greiner C."/>
            <person name="Han Y."/>
            <person name="Hu H."/>
            <person name="Hughes D.S.T."/>
            <person name="Huylmans A.-K."/>
            <person name="Kemena C."/>
            <person name="Kremer L.P.M."/>
            <person name="Lee S.L."/>
            <person name="Lopez-Ezquerra A."/>
            <person name="Mallet L."/>
            <person name="Monroy-Kuhn J.M."/>
            <person name="Moser A."/>
            <person name="Murali S.C."/>
            <person name="Muzny D.M."/>
            <person name="Otani S."/>
            <person name="Piulachs M.-D."/>
            <person name="Poelchau M."/>
            <person name="Qu J."/>
            <person name="Schaub F."/>
            <person name="Wada-Katsumata A."/>
            <person name="Worley K.C."/>
            <person name="Xie Q."/>
            <person name="Ylla G."/>
            <person name="Poulsen M."/>
            <person name="Gibbs R.A."/>
            <person name="Schal C."/>
            <person name="Richards S."/>
            <person name="Belles X."/>
            <person name="Korb J."/>
            <person name="Bornberg-Bauer E."/>
        </authorList>
    </citation>
    <scope>NUCLEOTIDE SEQUENCE [LARGE SCALE GENOMIC DNA]</scope>
    <source>
        <tissue evidence="2">Whole body</tissue>
    </source>
</reference>
<dbReference type="EMBL" id="NEVH01012087">
    <property type="protein sequence ID" value="PNF30666.1"/>
    <property type="molecule type" value="Genomic_DNA"/>
</dbReference>
<evidence type="ECO:0008006" key="4">
    <source>
        <dbReference type="Google" id="ProtNLM"/>
    </source>
</evidence>
<dbReference type="GO" id="GO:0004519">
    <property type="term" value="F:endonuclease activity"/>
    <property type="evidence" value="ECO:0007669"/>
    <property type="project" value="TreeGrafter"/>
</dbReference>
<dbReference type="InterPro" id="IPR052772">
    <property type="entry name" value="Endo/PolyKinase_Domain-Protein"/>
</dbReference>
<dbReference type="GO" id="GO:0005634">
    <property type="term" value="C:nucleus"/>
    <property type="evidence" value="ECO:0007669"/>
    <property type="project" value="TreeGrafter"/>
</dbReference>
<feature type="compositionally biased region" description="Acidic residues" evidence="1">
    <location>
        <begin position="216"/>
        <end position="227"/>
    </location>
</feature>
<feature type="region of interest" description="Disordered" evidence="1">
    <location>
        <begin position="507"/>
        <end position="556"/>
    </location>
</feature>
<protein>
    <recommendedName>
        <fullName evidence="4">CUE domain-containing protein</fullName>
    </recommendedName>
</protein>
<feature type="compositionally biased region" description="Polar residues" evidence="1">
    <location>
        <begin position="184"/>
        <end position="214"/>
    </location>
</feature>